<protein>
    <submittedName>
        <fullName evidence="3">Uncharacterized protein</fullName>
    </submittedName>
</protein>
<proteinExistence type="predicted"/>
<gene>
    <name evidence="3" type="ORF">AMAG_06407</name>
</gene>
<feature type="compositionally biased region" description="Low complexity" evidence="1">
    <location>
        <begin position="108"/>
        <end position="117"/>
    </location>
</feature>
<evidence type="ECO:0000256" key="1">
    <source>
        <dbReference type="SAM" id="MobiDB-lite"/>
    </source>
</evidence>
<reference evidence="3 4" key="2">
    <citation type="submission" date="2009-11" db="EMBL/GenBank/DDBJ databases">
        <title>The Genome Sequence of Allomyces macrogynus strain ATCC 38327.</title>
        <authorList>
            <consortium name="The Broad Institute Genome Sequencing Platform"/>
            <person name="Russ C."/>
            <person name="Cuomo C."/>
            <person name="Shea T."/>
            <person name="Young S.K."/>
            <person name="Zeng Q."/>
            <person name="Koehrsen M."/>
            <person name="Haas B."/>
            <person name="Borodovsky M."/>
            <person name="Guigo R."/>
            <person name="Alvarado L."/>
            <person name="Berlin A."/>
            <person name="Borenstein D."/>
            <person name="Chen Z."/>
            <person name="Engels R."/>
            <person name="Freedman E."/>
            <person name="Gellesch M."/>
            <person name="Goldberg J."/>
            <person name="Griggs A."/>
            <person name="Gujja S."/>
            <person name="Heiman D."/>
            <person name="Hepburn T."/>
            <person name="Howarth C."/>
            <person name="Jen D."/>
            <person name="Larson L."/>
            <person name="Lewis B."/>
            <person name="Mehta T."/>
            <person name="Park D."/>
            <person name="Pearson M."/>
            <person name="Roberts A."/>
            <person name="Saif S."/>
            <person name="Shenoy N."/>
            <person name="Sisk P."/>
            <person name="Stolte C."/>
            <person name="Sykes S."/>
            <person name="Walk T."/>
            <person name="White J."/>
            <person name="Yandava C."/>
            <person name="Burger G."/>
            <person name="Gray M.W."/>
            <person name="Holland P.W.H."/>
            <person name="King N."/>
            <person name="Lang F.B.F."/>
            <person name="Roger A.J."/>
            <person name="Ruiz-Trillo I."/>
            <person name="Lander E."/>
            <person name="Nusbaum C."/>
        </authorList>
    </citation>
    <scope>NUCLEOTIDE SEQUENCE [LARGE SCALE GENOMIC DNA]</scope>
    <source>
        <strain evidence="3 4">ATCC 38327</strain>
    </source>
</reference>
<keyword evidence="2" id="KW-0812">Transmembrane</keyword>
<dbReference type="VEuPathDB" id="FungiDB:AMAG_06407"/>
<dbReference type="PANTHER" id="PTHR31210">
    <property type="entry name" value="OS06G0731900 PROTEIN"/>
    <property type="match status" value="1"/>
</dbReference>
<dbReference type="Pfam" id="PF05212">
    <property type="entry name" value="DUF707"/>
    <property type="match status" value="1"/>
</dbReference>
<keyword evidence="2" id="KW-1133">Transmembrane helix</keyword>
<sequence>MLPADHRARRAAHAGGSTSPSPTLVPLDLDDDLHLDAAGNPDPHHRASVDLSLLPKTAQRGHGSAAPVSSLRKLLRTATTSPNRRRALLSTVAALVVLLVLFAAMSAPSSSTPSATANDPAGLADATPSEAAVPPFAAPTGAVLADGDSDAADPAEVVVPLVDSNIEWFPPVAPVELDETDGDDDSESEPAPEEVDRAATAVASTDVFHHYRSRADPDVFFLDSDPTNIEPLGTERKLGLVVVPAGQTSKRRVNKLIHQFGLDNFAFLLCLWDNSTWTEFDWYPKVTTVRARGQAKFWFVKRFVPPEVALAYDYIWMLDDDMSIDLGWDPVDATEAMKKYNVHFAQSALTMGEHFDQGQIEKRVPLFAVGHWTNFIEMMAPIVSRGAYACAWTLIPWDTSSSWGVDNMLYPVCSSIGYCRFSILDAFPMKHLDTKTFVGSIDKKVREAKATGDLIDWFCAHVQSGLLGGGSWAAAVRSAFCARLQRRDVFHEYLSFGEMRPRHAARQDTCFEEPGEMGEMSSVPWWYPRMV</sequence>
<dbReference type="OrthoDB" id="5564987at2759"/>
<dbReference type="Proteomes" id="UP000054350">
    <property type="component" value="Unassembled WGS sequence"/>
</dbReference>
<dbReference type="InterPro" id="IPR007877">
    <property type="entry name" value="DUF707"/>
</dbReference>
<organism evidence="3 4">
    <name type="scientific">Allomyces macrogynus (strain ATCC 38327)</name>
    <name type="common">Allomyces javanicus var. macrogynus</name>
    <dbReference type="NCBI Taxonomy" id="578462"/>
    <lineage>
        <taxon>Eukaryota</taxon>
        <taxon>Fungi</taxon>
        <taxon>Fungi incertae sedis</taxon>
        <taxon>Blastocladiomycota</taxon>
        <taxon>Blastocladiomycetes</taxon>
        <taxon>Blastocladiales</taxon>
        <taxon>Blastocladiaceae</taxon>
        <taxon>Allomyces</taxon>
    </lineage>
</organism>
<accession>A0A0L0SGM0</accession>
<name>A0A0L0SGM0_ALLM3</name>
<evidence type="ECO:0000313" key="3">
    <source>
        <dbReference type="EMBL" id="KNE61594.1"/>
    </source>
</evidence>
<feature type="transmembrane region" description="Helical" evidence="2">
    <location>
        <begin position="87"/>
        <end position="107"/>
    </location>
</feature>
<reference evidence="3 4" key="1">
    <citation type="submission" date="2009-11" db="EMBL/GenBank/DDBJ databases">
        <title>Annotation of Allomyces macrogynus ATCC 38327.</title>
        <authorList>
            <consortium name="The Broad Institute Genome Sequencing Platform"/>
            <person name="Russ C."/>
            <person name="Cuomo C."/>
            <person name="Burger G."/>
            <person name="Gray M.W."/>
            <person name="Holland P.W.H."/>
            <person name="King N."/>
            <person name="Lang F.B.F."/>
            <person name="Roger A.J."/>
            <person name="Ruiz-Trillo I."/>
            <person name="Young S.K."/>
            <person name="Zeng Q."/>
            <person name="Gargeya S."/>
            <person name="Fitzgerald M."/>
            <person name="Haas B."/>
            <person name="Abouelleil A."/>
            <person name="Alvarado L."/>
            <person name="Arachchi H.M."/>
            <person name="Berlin A."/>
            <person name="Chapman S.B."/>
            <person name="Gearin G."/>
            <person name="Goldberg J."/>
            <person name="Griggs A."/>
            <person name="Gujja S."/>
            <person name="Hansen M."/>
            <person name="Heiman D."/>
            <person name="Howarth C."/>
            <person name="Larimer J."/>
            <person name="Lui A."/>
            <person name="MacDonald P.J.P."/>
            <person name="McCowen C."/>
            <person name="Montmayeur A."/>
            <person name="Murphy C."/>
            <person name="Neiman D."/>
            <person name="Pearson M."/>
            <person name="Priest M."/>
            <person name="Roberts A."/>
            <person name="Saif S."/>
            <person name="Shea T."/>
            <person name="Sisk P."/>
            <person name="Stolte C."/>
            <person name="Sykes S."/>
            <person name="Wortman J."/>
            <person name="Nusbaum C."/>
            <person name="Birren B."/>
        </authorList>
    </citation>
    <scope>NUCLEOTIDE SEQUENCE [LARGE SCALE GENOMIC DNA]</scope>
    <source>
        <strain evidence="3 4">ATCC 38327</strain>
    </source>
</reference>
<keyword evidence="4" id="KW-1185">Reference proteome</keyword>
<dbReference type="PANTHER" id="PTHR31210:SF43">
    <property type="entry name" value="STORAGE PROTEIN-RELATED"/>
    <property type="match status" value="1"/>
</dbReference>
<evidence type="ECO:0000256" key="2">
    <source>
        <dbReference type="SAM" id="Phobius"/>
    </source>
</evidence>
<dbReference type="EMBL" id="GG745338">
    <property type="protein sequence ID" value="KNE61594.1"/>
    <property type="molecule type" value="Genomic_DNA"/>
</dbReference>
<feature type="region of interest" description="Disordered" evidence="1">
    <location>
        <begin position="1"/>
        <end position="48"/>
    </location>
</feature>
<keyword evidence="2" id="KW-0472">Membrane</keyword>
<dbReference type="AlphaFoldDB" id="A0A0L0SGM0"/>
<feature type="compositionally biased region" description="Acidic residues" evidence="1">
    <location>
        <begin position="176"/>
        <end position="193"/>
    </location>
</feature>
<feature type="region of interest" description="Disordered" evidence="1">
    <location>
        <begin position="175"/>
        <end position="196"/>
    </location>
</feature>
<evidence type="ECO:0000313" key="4">
    <source>
        <dbReference type="Proteomes" id="UP000054350"/>
    </source>
</evidence>
<feature type="region of interest" description="Disordered" evidence="1">
    <location>
        <begin position="108"/>
        <end position="134"/>
    </location>
</feature>